<evidence type="ECO:0000313" key="6">
    <source>
        <dbReference type="Proteomes" id="UP000054485"/>
    </source>
</evidence>
<dbReference type="CDD" id="cd00200">
    <property type="entry name" value="WD40"/>
    <property type="match status" value="1"/>
</dbReference>
<dbReference type="PANTHER" id="PTHR19879">
    <property type="entry name" value="TRANSCRIPTION INITIATION FACTOR TFIID"/>
    <property type="match status" value="1"/>
</dbReference>
<gene>
    <name evidence="5" type="ORF">CY34DRAFT_615749</name>
</gene>
<feature type="compositionally biased region" description="Basic and acidic residues" evidence="4">
    <location>
        <begin position="1"/>
        <end position="11"/>
    </location>
</feature>
<evidence type="ECO:0000313" key="5">
    <source>
        <dbReference type="EMBL" id="KIK44568.1"/>
    </source>
</evidence>
<dbReference type="SMART" id="SM00320">
    <property type="entry name" value="WD40"/>
    <property type="match status" value="7"/>
</dbReference>
<dbReference type="HOGENOM" id="CLU_039966_0_0_1"/>
<keyword evidence="1 3" id="KW-0853">WD repeat</keyword>
<dbReference type="Pfam" id="PF00400">
    <property type="entry name" value="WD40"/>
    <property type="match status" value="5"/>
</dbReference>
<evidence type="ECO:0000256" key="3">
    <source>
        <dbReference type="PROSITE-ProRule" id="PRU00221"/>
    </source>
</evidence>
<reference evidence="5 6" key="1">
    <citation type="submission" date="2014-04" db="EMBL/GenBank/DDBJ databases">
        <authorList>
            <consortium name="DOE Joint Genome Institute"/>
            <person name="Kuo A."/>
            <person name="Ruytinx J."/>
            <person name="Rineau F."/>
            <person name="Colpaert J."/>
            <person name="Kohler A."/>
            <person name="Nagy L.G."/>
            <person name="Floudas D."/>
            <person name="Copeland A."/>
            <person name="Barry K.W."/>
            <person name="Cichocki N."/>
            <person name="Veneault-Fourrey C."/>
            <person name="LaButti K."/>
            <person name="Lindquist E.A."/>
            <person name="Lipzen A."/>
            <person name="Lundell T."/>
            <person name="Morin E."/>
            <person name="Murat C."/>
            <person name="Sun H."/>
            <person name="Tunlid A."/>
            <person name="Henrissat B."/>
            <person name="Grigoriev I.V."/>
            <person name="Hibbett D.S."/>
            <person name="Martin F."/>
            <person name="Nordberg H.P."/>
            <person name="Cantor M.N."/>
            <person name="Hua S.X."/>
        </authorList>
    </citation>
    <scope>NUCLEOTIDE SEQUENCE [LARGE SCALE GENOMIC DNA]</scope>
    <source>
        <strain evidence="5 6">UH-Slu-Lm8-n1</strain>
    </source>
</reference>
<dbReference type="EMBL" id="KN835188">
    <property type="protein sequence ID" value="KIK44568.1"/>
    <property type="molecule type" value="Genomic_DNA"/>
</dbReference>
<dbReference type="PROSITE" id="PS50082">
    <property type="entry name" value="WD_REPEATS_2"/>
    <property type="match status" value="4"/>
</dbReference>
<evidence type="ECO:0000256" key="4">
    <source>
        <dbReference type="SAM" id="MobiDB-lite"/>
    </source>
</evidence>
<feature type="region of interest" description="Disordered" evidence="4">
    <location>
        <begin position="1"/>
        <end position="26"/>
    </location>
</feature>
<protein>
    <recommendedName>
        <fullName evidence="7">WD40 repeat-like protein</fullName>
    </recommendedName>
</protein>
<dbReference type="PROSITE" id="PS50294">
    <property type="entry name" value="WD_REPEATS_REGION"/>
    <property type="match status" value="3"/>
</dbReference>
<evidence type="ECO:0008006" key="7">
    <source>
        <dbReference type="Google" id="ProtNLM"/>
    </source>
</evidence>
<dbReference type="OrthoDB" id="2634724at2759"/>
<dbReference type="AlphaFoldDB" id="A0A0D0BMX6"/>
<dbReference type="PROSITE" id="PS00678">
    <property type="entry name" value="WD_REPEATS_1"/>
    <property type="match status" value="2"/>
</dbReference>
<feature type="repeat" description="WD" evidence="3">
    <location>
        <begin position="82"/>
        <end position="123"/>
    </location>
</feature>
<organism evidence="5 6">
    <name type="scientific">Suillus luteus UH-Slu-Lm8-n1</name>
    <dbReference type="NCBI Taxonomy" id="930992"/>
    <lineage>
        <taxon>Eukaryota</taxon>
        <taxon>Fungi</taxon>
        <taxon>Dikarya</taxon>
        <taxon>Basidiomycota</taxon>
        <taxon>Agaricomycotina</taxon>
        <taxon>Agaricomycetes</taxon>
        <taxon>Agaricomycetidae</taxon>
        <taxon>Boletales</taxon>
        <taxon>Suillineae</taxon>
        <taxon>Suillaceae</taxon>
        <taxon>Suillus</taxon>
    </lineage>
</organism>
<evidence type="ECO:0000256" key="1">
    <source>
        <dbReference type="ARBA" id="ARBA00022574"/>
    </source>
</evidence>
<feature type="repeat" description="WD" evidence="3">
    <location>
        <begin position="125"/>
        <end position="166"/>
    </location>
</feature>
<evidence type="ECO:0000256" key="2">
    <source>
        <dbReference type="ARBA" id="ARBA00022737"/>
    </source>
</evidence>
<dbReference type="InParanoid" id="A0A0D0BMX6"/>
<sequence>MTSQIHEDKEVSSLGDVFTESSSTTPTTYDPLFKGSALFKGHRSEVMDATFIPGTRLLVTCSTDKSIRVWDFDTGKQVGEPLLGHDHGVCAVAASSNGRWIVSGAKNGGILVWEIATKKTLPVSFKGHEGSVWSIVFAPNGETFASASNDLTVCVWKRETGEIVLGGPLKLDNAAFSVSYSPDGTKLAAGTETHIFIWSAETGEKLLKIEQRAWRVAFTPDGLRLVSGNFKDIRISDATTGDIIKRFDAHTANSLFSLAIAPNGTKIATTSYDKTMRLFDLTTFELIGEPLEHPGAALGVAFSEDSQLIATGCFDNHVRSWTVPLSESERELQQQETISDLPSPDDGLPPRFGDVDTNFPLRPSNHGVPQRSTPRSRIRGLVNRLSFRRQSQQAHPSAARLHHLNKVAQFLQQHLAFRRSLPSLGQPPVINVTAGRGTERVISVSVPEGP</sequence>
<name>A0A0D0BMX6_9AGAM</name>
<dbReference type="STRING" id="930992.A0A0D0BMX6"/>
<feature type="repeat" description="WD" evidence="3">
    <location>
        <begin position="39"/>
        <end position="80"/>
    </location>
</feature>
<proteinExistence type="predicted"/>
<keyword evidence="6" id="KW-1185">Reference proteome</keyword>
<dbReference type="Gene3D" id="2.130.10.10">
    <property type="entry name" value="YVTN repeat-like/Quinoprotein amine dehydrogenase"/>
    <property type="match status" value="2"/>
</dbReference>
<dbReference type="InterPro" id="IPR015943">
    <property type="entry name" value="WD40/YVTN_repeat-like_dom_sf"/>
</dbReference>
<dbReference type="InterPro" id="IPR036322">
    <property type="entry name" value="WD40_repeat_dom_sf"/>
</dbReference>
<feature type="repeat" description="WD" evidence="3">
    <location>
        <begin position="290"/>
        <end position="331"/>
    </location>
</feature>
<accession>A0A0D0BMX6</accession>
<dbReference type="PANTHER" id="PTHR19879:SF9">
    <property type="entry name" value="TRANSCRIPTION INITIATION FACTOR TFIID SUBUNIT 5"/>
    <property type="match status" value="1"/>
</dbReference>
<dbReference type="InterPro" id="IPR001680">
    <property type="entry name" value="WD40_rpt"/>
</dbReference>
<dbReference type="InterPro" id="IPR019775">
    <property type="entry name" value="WD40_repeat_CS"/>
</dbReference>
<keyword evidence="2" id="KW-0677">Repeat</keyword>
<reference evidence="6" key="2">
    <citation type="submission" date="2015-01" db="EMBL/GenBank/DDBJ databases">
        <title>Evolutionary Origins and Diversification of the Mycorrhizal Mutualists.</title>
        <authorList>
            <consortium name="DOE Joint Genome Institute"/>
            <consortium name="Mycorrhizal Genomics Consortium"/>
            <person name="Kohler A."/>
            <person name="Kuo A."/>
            <person name="Nagy L.G."/>
            <person name="Floudas D."/>
            <person name="Copeland A."/>
            <person name="Barry K.W."/>
            <person name="Cichocki N."/>
            <person name="Veneault-Fourrey C."/>
            <person name="LaButti K."/>
            <person name="Lindquist E.A."/>
            <person name="Lipzen A."/>
            <person name="Lundell T."/>
            <person name="Morin E."/>
            <person name="Murat C."/>
            <person name="Riley R."/>
            <person name="Ohm R."/>
            <person name="Sun H."/>
            <person name="Tunlid A."/>
            <person name="Henrissat B."/>
            <person name="Grigoriev I.V."/>
            <person name="Hibbett D.S."/>
            <person name="Martin F."/>
        </authorList>
    </citation>
    <scope>NUCLEOTIDE SEQUENCE [LARGE SCALE GENOMIC DNA]</scope>
    <source>
        <strain evidence="6">UH-Slu-Lm8-n1</strain>
    </source>
</reference>
<dbReference type="SUPFAM" id="SSF50978">
    <property type="entry name" value="WD40 repeat-like"/>
    <property type="match status" value="1"/>
</dbReference>
<dbReference type="Proteomes" id="UP000054485">
    <property type="component" value="Unassembled WGS sequence"/>
</dbReference>